<feature type="compositionally biased region" description="Acidic residues" evidence="1">
    <location>
        <begin position="471"/>
        <end position="480"/>
    </location>
</feature>
<feature type="compositionally biased region" description="Acidic residues" evidence="1">
    <location>
        <begin position="489"/>
        <end position="507"/>
    </location>
</feature>
<sequence length="539" mass="59969">MSKKEKVKTWLYPPVSPEFLKGMMPAMDVEFLAACLKHTTVWAVDAEACKNALDYRNAMCVRNRLKSFESRFGITIPVILPDVDETETEMETESDGSSSSHTLSNESGSSHSLSSSPSLDLPPTPTRATPEPQMPRIPRIAPPALKRPSGAKDKNKRPKKRVRFQREDPTIHRFTTVNKEEGTVRIDREEIAEFFVKRHNWCTKCKKCIERARCELDHLDLDGRLLLLSSIAQHEIDQGTAGADTGLMLFAQWMLEHAESLRGVDKIGDDAIHSSRASSRPNLTFPVPHSSLLVISPSFTSSSILSSYTTHNLFSFLLLSNLLTGVFKGVSVSASSFLYIQVTSLRTQGQTYLFCIQSNNTVKMSDKGVTNLYKPTDAEARLLIACFRNIGENVNDKAIAIDTGYKTAVIARQLFNRLKKMINDAADMPKVKAEKTPKAATKRKAAASKGDETPKKRGRKTNPKLSKPTTDIEDDADDEESVVKPEEAILLDEDLNEKLEDEDDDDSVHETIKVEPNVASGFTPVNNPFIKKEAVTIED</sequence>
<feature type="region of interest" description="Disordered" evidence="1">
    <location>
        <begin position="83"/>
        <end position="169"/>
    </location>
</feature>
<gene>
    <name evidence="2" type="ORF">L228DRAFT_240348</name>
</gene>
<dbReference type="Proteomes" id="UP000076632">
    <property type="component" value="Unassembled WGS sequence"/>
</dbReference>
<protein>
    <submittedName>
        <fullName evidence="2">Uncharacterized protein</fullName>
    </submittedName>
</protein>
<evidence type="ECO:0000313" key="2">
    <source>
        <dbReference type="EMBL" id="KZF20566.1"/>
    </source>
</evidence>
<feature type="compositionally biased region" description="Low complexity" evidence="1">
    <location>
        <begin position="95"/>
        <end position="119"/>
    </location>
</feature>
<evidence type="ECO:0000256" key="1">
    <source>
        <dbReference type="SAM" id="MobiDB-lite"/>
    </source>
</evidence>
<feature type="region of interest" description="Disordered" evidence="1">
    <location>
        <begin position="429"/>
        <end position="507"/>
    </location>
</feature>
<dbReference type="AlphaFoldDB" id="A0A165AJ54"/>
<feature type="compositionally biased region" description="Acidic residues" evidence="1">
    <location>
        <begin position="83"/>
        <end position="94"/>
    </location>
</feature>
<organism evidence="2 3">
    <name type="scientific">Xylona heveae (strain CBS 132557 / TC161)</name>
    <dbReference type="NCBI Taxonomy" id="1328760"/>
    <lineage>
        <taxon>Eukaryota</taxon>
        <taxon>Fungi</taxon>
        <taxon>Dikarya</taxon>
        <taxon>Ascomycota</taxon>
        <taxon>Pezizomycotina</taxon>
        <taxon>Xylonomycetes</taxon>
        <taxon>Xylonales</taxon>
        <taxon>Xylonaceae</taxon>
        <taxon>Xylona</taxon>
    </lineage>
</organism>
<dbReference type="RefSeq" id="XP_018186121.1">
    <property type="nucleotide sequence ID" value="XM_018331227.1"/>
</dbReference>
<dbReference type="GeneID" id="28896364"/>
<evidence type="ECO:0000313" key="3">
    <source>
        <dbReference type="Proteomes" id="UP000076632"/>
    </source>
</evidence>
<feature type="compositionally biased region" description="Basic residues" evidence="1">
    <location>
        <begin position="154"/>
        <end position="163"/>
    </location>
</feature>
<accession>A0A165AJ54</accession>
<name>A0A165AJ54_XYLHT</name>
<keyword evidence="3" id="KW-1185">Reference proteome</keyword>
<proteinExistence type="predicted"/>
<dbReference type="InParanoid" id="A0A165AJ54"/>
<dbReference type="EMBL" id="KV407462">
    <property type="protein sequence ID" value="KZF20566.1"/>
    <property type="molecule type" value="Genomic_DNA"/>
</dbReference>
<reference evidence="2 3" key="1">
    <citation type="journal article" date="2016" name="Fungal Biol.">
        <title>The genome of Xylona heveae provides a window into fungal endophytism.</title>
        <authorList>
            <person name="Gazis R."/>
            <person name="Kuo A."/>
            <person name="Riley R."/>
            <person name="LaButti K."/>
            <person name="Lipzen A."/>
            <person name="Lin J."/>
            <person name="Amirebrahimi M."/>
            <person name="Hesse C.N."/>
            <person name="Spatafora J.W."/>
            <person name="Henrissat B."/>
            <person name="Hainaut M."/>
            <person name="Grigoriev I.V."/>
            <person name="Hibbett D.S."/>
        </authorList>
    </citation>
    <scope>NUCLEOTIDE SEQUENCE [LARGE SCALE GENOMIC DNA]</scope>
    <source>
        <strain evidence="2 3">TC161</strain>
    </source>
</reference>